<evidence type="ECO:0000313" key="1">
    <source>
        <dbReference type="EnsemblPlants" id="cds.novel_model_6306_5bd9a17a"/>
    </source>
</evidence>
<dbReference type="Gramene" id="novel_model_6306_5bd9a17a">
    <property type="protein sequence ID" value="cds.novel_model_6306_5bd9a17a"/>
    <property type="gene ID" value="novel_gene_3288_5bd9a17a"/>
</dbReference>
<reference evidence="1" key="1">
    <citation type="submission" date="2018-11" db="EMBL/GenBank/DDBJ databases">
        <authorList>
            <person name="Grassa J C."/>
        </authorList>
    </citation>
    <scope>NUCLEOTIDE SEQUENCE [LARGE SCALE GENOMIC DNA]</scope>
</reference>
<dbReference type="EnsemblPlants" id="novel_model_6306_5bd9a17a">
    <property type="protein sequence ID" value="cds.novel_model_6306_5bd9a17a"/>
    <property type="gene ID" value="novel_gene_3288_5bd9a17a"/>
</dbReference>
<evidence type="ECO:0000313" key="2">
    <source>
        <dbReference type="Proteomes" id="UP000596661"/>
    </source>
</evidence>
<proteinExistence type="predicted"/>
<protein>
    <submittedName>
        <fullName evidence="1">Uncharacterized protein</fullName>
    </submittedName>
</protein>
<accession>A0A803R8C6</accession>
<organism evidence="1 2">
    <name type="scientific">Cannabis sativa</name>
    <name type="common">Hemp</name>
    <name type="synonym">Marijuana</name>
    <dbReference type="NCBI Taxonomy" id="3483"/>
    <lineage>
        <taxon>Eukaryota</taxon>
        <taxon>Viridiplantae</taxon>
        <taxon>Streptophyta</taxon>
        <taxon>Embryophyta</taxon>
        <taxon>Tracheophyta</taxon>
        <taxon>Spermatophyta</taxon>
        <taxon>Magnoliopsida</taxon>
        <taxon>eudicotyledons</taxon>
        <taxon>Gunneridae</taxon>
        <taxon>Pentapetalae</taxon>
        <taxon>rosids</taxon>
        <taxon>fabids</taxon>
        <taxon>Rosales</taxon>
        <taxon>Cannabaceae</taxon>
        <taxon>Cannabis</taxon>
    </lineage>
</organism>
<sequence>MCLTSLPDTTTTAFWAIIMIHLQDFIVMHRQGNGTHLMRKPEPTTKYQMLHQLGNKRKRSWFCYICTD</sequence>
<reference evidence="1" key="2">
    <citation type="submission" date="2021-03" db="UniProtKB">
        <authorList>
            <consortium name="EnsemblPlants"/>
        </authorList>
    </citation>
    <scope>IDENTIFICATION</scope>
</reference>
<dbReference type="EMBL" id="UZAU01000713">
    <property type="status" value="NOT_ANNOTATED_CDS"/>
    <property type="molecule type" value="Genomic_DNA"/>
</dbReference>
<dbReference type="AlphaFoldDB" id="A0A803R8C6"/>
<name>A0A803R8C6_CANSA</name>
<dbReference type="Proteomes" id="UP000596661">
    <property type="component" value="Chromosome 8"/>
</dbReference>
<keyword evidence="2" id="KW-1185">Reference proteome</keyword>